<evidence type="ECO:0000256" key="1">
    <source>
        <dbReference type="SAM" id="Phobius"/>
    </source>
</evidence>
<name>A0ABN1DBN6_9PSEU</name>
<sequence length="498" mass="53290">MSTVIDGQWHRLDPRTIAAVSTLVMAPMVPTVGVMLLSGKVQVALITSLIWVAGGLVIAGLTAVGWWFTRYRITAERFELRRGNLTRSHRSIPRDRIRSVDLTADPGHRLFRIAVVKVGTGGQAGDGAELKLDAIARHHAETLRQELLFGDAPTVDTHRQGATEAESTLARLRPAWFGYSALTLSLVLIVWGALGSAVGSFTELLDAMGVFRAVADAATAAPVLAVGVGTAALLLVGVGGAMALSVEMWWGFRLSRERGGTLRVRRGLLTTRSISLEQRRLRGVEIAEPMLLRWAGAARLNAIATGLSRSREDHQPENKTLLPPAPRAEVDRVAAAVLREPQPPTGTPLRRHPRAALRRRTTWALGCAAPAVAAVVVLDVLGWVPTWLAVSAGGVAVLVACAFAVDAYRNLGHGLTDEYLITRSGTGVRRTAALQRSGIIGWRITRTVFQRRSGLANVTATTAAGSSCYPVKDVAVGEGLALAEQAVPNLLGPFLERH</sequence>
<feature type="transmembrane region" description="Helical" evidence="1">
    <location>
        <begin position="43"/>
        <end position="68"/>
    </location>
</feature>
<comment type="caution">
    <text evidence="3">The sequence shown here is derived from an EMBL/GenBank/DDBJ whole genome shotgun (WGS) entry which is preliminary data.</text>
</comment>
<feature type="transmembrane region" description="Helical" evidence="1">
    <location>
        <begin position="361"/>
        <end position="381"/>
    </location>
</feature>
<keyword evidence="1" id="KW-1133">Transmembrane helix</keyword>
<dbReference type="Proteomes" id="UP001500220">
    <property type="component" value="Unassembled WGS sequence"/>
</dbReference>
<dbReference type="InterPro" id="IPR014529">
    <property type="entry name" value="UCP026631"/>
</dbReference>
<feature type="domain" description="YdbS-like PH" evidence="2">
    <location>
        <begin position="66"/>
        <end position="146"/>
    </location>
</feature>
<evidence type="ECO:0000313" key="3">
    <source>
        <dbReference type="EMBL" id="GAA0539399.1"/>
    </source>
</evidence>
<feature type="domain" description="YdbS-like PH" evidence="2">
    <location>
        <begin position="408"/>
        <end position="484"/>
    </location>
</feature>
<feature type="transmembrane region" description="Helical" evidence="1">
    <location>
        <begin position="221"/>
        <end position="246"/>
    </location>
</feature>
<protein>
    <recommendedName>
        <fullName evidence="2">YdbS-like PH domain-containing protein</fullName>
    </recommendedName>
</protein>
<dbReference type="RefSeq" id="WP_346074270.1">
    <property type="nucleotide sequence ID" value="NZ_BAAAHC010000024.1"/>
</dbReference>
<dbReference type="InterPro" id="IPR005182">
    <property type="entry name" value="YdbS-like_PH"/>
</dbReference>
<feature type="transmembrane region" description="Helical" evidence="1">
    <location>
        <begin position="17"/>
        <end position="37"/>
    </location>
</feature>
<proteinExistence type="predicted"/>
<gene>
    <name evidence="3" type="ORF">GCM10009545_47590</name>
</gene>
<keyword evidence="1" id="KW-0812">Transmembrane</keyword>
<keyword evidence="1" id="KW-0472">Membrane</keyword>
<evidence type="ECO:0000313" key="4">
    <source>
        <dbReference type="Proteomes" id="UP001500220"/>
    </source>
</evidence>
<dbReference type="PANTHER" id="PTHR34473">
    <property type="entry name" value="UPF0699 TRANSMEMBRANE PROTEIN YDBS"/>
    <property type="match status" value="1"/>
</dbReference>
<evidence type="ECO:0000259" key="2">
    <source>
        <dbReference type="Pfam" id="PF03703"/>
    </source>
</evidence>
<dbReference type="PIRSF" id="PIRSF026631">
    <property type="entry name" value="UCP026631"/>
    <property type="match status" value="1"/>
</dbReference>
<accession>A0ABN1DBN6</accession>
<feature type="transmembrane region" description="Helical" evidence="1">
    <location>
        <begin position="387"/>
        <end position="405"/>
    </location>
</feature>
<feature type="transmembrane region" description="Helical" evidence="1">
    <location>
        <begin position="176"/>
        <end position="201"/>
    </location>
</feature>
<dbReference type="PANTHER" id="PTHR34473:SF2">
    <property type="entry name" value="UPF0699 TRANSMEMBRANE PROTEIN YDBT"/>
    <property type="match status" value="1"/>
</dbReference>
<dbReference type="Pfam" id="PF03703">
    <property type="entry name" value="bPH_2"/>
    <property type="match status" value="2"/>
</dbReference>
<organism evidence="3 4">
    <name type="scientific">Saccharopolyspora thermophila</name>
    <dbReference type="NCBI Taxonomy" id="89367"/>
    <lineage>
        <taxon>Bacteria</taxon>
        <taxon>Bacillati</taxon>
        <taxon>Actinomycetota</taxon>
        <taxon>Actinomycetes</taxon>
        <taxon>Pseudonocardiales</taxon>
        <taxon>Pseudonocardiaceae</taxon>
        <taxon>Saccharopolyspora</taxon>
    </lineage>
</organism>
<reference evidence="3 4" key="1">
    <citation type="journal article" date="2019" name="Int. J. Syst. Evol. Microbiol.">
        <title>The Global Catalogue of Microorganisms (GCM) 10K type strain sequencing project: providing services to taxonomists for standard genome sequencing and annotation.</title>
        <authorList>
            <consortium name="The Broad Institute Genomics Platform"/>
            <consortium name="The Broad Institute Genome Sequencing Center for Infectious Disease"/>
            <person name="Wu L."/>
            <person name="Ma J."/>
        </authorList>
    </citation>
    <scope>NUCLEOTIDE SEQUENCE [LARGE SCALE GENOMIC DNA]</scope>
    <source>
        <strain evidence="3 4">JCM 10664</strain>
    </source>
</reference>
<dbReference type="EMBL" id="BAAAHC010000024">
    <property type="protein sequence ID" value="GAA0539399.1"/>
    <property type="molecule type" value="Genomic_DNA"/>
</dbReference>
<keyword evidence="4" id="KW-1185">Reference proteome</keyword>